<protein>
    <submittedName>
        <fullName evidence="3">Tat pathway signal sequence domain protein</fullName>
    </submittedName>
</protein>
<feature type="region of interest" description="Disordered" evidence="1">
    <location>
        <begin position="1"/>
        <end position="20"/>
    </location>
</feature>
<feature type="compositionally biased region" description="Low complexity" evidence="1">
    <location>
        <begin position="8"/>
        <end position="20"/>
    </location>
</feature>
<organism evidence="3 4">
    <name type="scientific">Atopobium deltae</name>
    <dbReference type="NCBI Taxonomy" id="1393034"/>
    <lineage>
        <taxon>Bacteria</taxon>
        <taxon>Bacillati</taxon>
        <taxon>Actinomycetota</taxon>
        <taxon>Coriobacteriia</taxon>
        <taxon>Coriobacteriales</taxon>
        <taxon>Atopobiaceae</taxon>
        <taxon>Atopobium</taxon>
    </lineage>
</organism>
<evidence type="ECO:0000256" key="1">
    <source>
        <dbReference type="SAM" id="MobiDB-lite"/>
    </source>
</evidence>
<dbReference type="SUPFAM" id="SSF53850">
    <property type="entry name" value="Periplasmic binding protein-like II"/>
    <property type="match status" value="1"/>
</dbReference>
<dbReference type="Gene3D" id="3.40.190.10">
    <property type="entry name" value="Periplasmic binding protein-like II"/>
    <property type="match status" value="2"/>
</dbReference>
<dbReference type="Pfam" id="PF09084">
    <property type="entry name" value="NMT1"/>
    <property type="match status" value="1"/>
</dbReference>
<comment type="caution">
    <text evidence="3">The sequence shown here is derived from an EMBL/GenBank/DDBJ whole genome shotgun (WGS) entry which is preliminary data.</text>
</comment>
<evidence type="ECO:0000259" key="2">
    <source>
        <dbReference type="Pfam" id="PF09084"/>
    </source>
</evidence>
<dbReference type="AlphaFoldDB" id="A0A133XQL7"/>
<dbReference type="Proteomes" id="UP000070675">
    <property type="component" value="Unassembled WGS sequence"/>
</dbReference>
<dbReference type="PATRIC" id="fig|1393034.3.peg.1178"/>
<dbReference type="PANTHER" id="PTHR31528:SF3">
    <property type="entry name" value="THIAMINE BIOSYNTHESIS PROTEIN HI_0357-RELATED"/>
    <property type="match status" value="1"/>
</dbReference>
<keyword evidence="4" id="KW-1185">Reference proteome</keyword>
<name>A0A133XQL7_9ACTN</name>
<dbReference type="RefSeq" id="WP_082715671.1">
    <property type="nucleotide sequence ID" value="NZ_KQ959516.1"/>
</dbReference>
<dbReference type="EMBL" id="LSCR01000040">
    <property type="protein sequence ID" value="KXB33236.1"/>
    <property type="molecule type" value="Genomic_DNA"/>
</dbReference>
<gene>
    <name evidence="3" type="ORF">HMPREF3192_01208</name>
</gene>
<dbReference type="GO" id="GO:0009228">
    <property type="term" value="P:thiamine biosynthetic process"/>
    <property type="evidence" value="ECO:0007669"/>
    <property type="project" value="InterPro"/>
</dbReference>
<accession>A0A133XQL7</accession>
<dbReference type="InterPro" id="IPR015168">
    <property type="entry name" value="SsuA/THI5"/>
</dbReference>
<dbReference type="STRING" id="1393034.HMPREF3192_01208"/>
<evidence type="ECO:0000313" key="3">
    <source>
        <dbReference type="EMBL" id="KXB33236.1"/>
    </source>
</evidence>
<evidence type="ECO:0000313" key="4">
    <source>
        <dbReference type="Proteomes" id="UP000070675"/>
    </source>
</evidence>
<dbReference type="PANTHER" id="PTHR31528">
    <property type="entry name" value="4-AMINO-5-HYDROXYMETHYL-2-METHYLPYRIMIDINE PHOSPHATE SYNTHASE THI11-RELATED"/>
    <property type="match status" value="1"/>
</dbReference>
<dbReference type="InterPro" id="IPR027939">
    <property type="entry name" value="NMT1/THI5"/>
</dbReference>
<proteinExistence type="predicted"/>
<reference evidence="4" key="1">
    <citation type="submission" date="2016-01" db="EMBL/GenBank/DDBJ databases">
        <authorList>
            <person name="Mitreva M."/>
            <person name="Pepin K.H."/>
            <person name="Mihindukulasuriya K.A."/>
            <person name="Fulton R."/>
            <person name="Fronick C."/>
            <person name="O'Laughlin M."/>
            <person name="Miner T."/>
            <person name="Herter B."/>
            <person name="Rosa B.A."/>
            <person name="Cordes M."/>
            <person name="Tomlinson C."/>
            <person name="Wollam A."/>
            <person name="Palsikar V.B."/>
            <person name="Mardis E.R."/>
            <person name="Wilson R.K."/>
        </authorList>
    </citation>
    <scope>NUCLEOTIDE SEQUENCE [LARGE SCALE GENOMIC DNA]</scope>
    <source>
        <strain evidence="4">DNF00019</strain>
    </source>
</reference>
<feature type="domain" description="SsuA/THI5-like" evidence="2">
    <location>
        <begin position="80"/>
        <end position="296"/>
    </location>
</feature>
<dbReference type="OrthoDB" id="174578at2"/>
<sequence>MAHTQISRQQDAGQQGARQQLAGRRISRKQFLAGTGVSLLAFAAPMLGCSQQKQKGDAAKGSAAAKQKTKLTLCLDYTPNTNHTGLYVAKEKGFFADEGLELEFIQSSENSAEAMVGTGQAQVGVSYQDYVANALSQDNPFPVTAVAAIIQHNTSGIMSRAADSITSAKKMENHRYATWDMPVEQATIKQVVTTDGGDFSKITMVPYNVDDEVSGLKANMFDAVWVYEGWAYQNAKVQKYDVNYFSFSSMDPVFDFYTPVLIANNSFMEKSADQLKGFLRAVKKGYEFAISNPNDAASILLKAVPELDEKLVRASAQFLAKQYQADASSWGVIDAKRWSRYFTWLNDNKLVKHALDVNAGWTDKYLEKTK</sequence>